<protein>
    <submittedName>
        <fullName evidence="1">Uncharacterized protein</fullName>
    </submittedName>
</protein>
<dbReference type="RefSeq" id="WP_157097175.1">
    <property type="nucleotide sequence ID" value="NZ_CP015005.1"/>
</dbReference>
<dbReference type="AlphaFoldDB" id="A0AAC8YUK9"/>
<evidence type="ECO:0000313" key="2">
    <source>
        <dbReference type="EMBL" id="MBB3709461.1"/>
    </source>
</evidence>
<reference evidence="1 3" key="1">
    <citation type="submission" date="2016-03" db="EMBL/GenBank/DDBJ databases">
        <title>Complete genome of Aminobacter aminovorans KCTC 2477.</title>
        <authorList>
            <person name="Kim K.M."/>
        </authorList>
    </citation>
    <scope>NUCLEOTIDE SEQUENCE [LARGE SCALE GENOMIC DNA]</scope>
    <source>
        <strain evidence="1 3">KCTC 2477</strain>
    </source>
</reference>
<proteinExistence type="predicted"/>
<evidence type="ECO:0000313" key="3">
    <source>
        <dbReference type="Proteomes" id="UP000075755"/>
    </source>
</evidence>
<evidence type="ECO:0000313" key="1">
    <source>
        <dbReference type="EMBL" id="AMS44329.1"/>
    </source>
</evidence>
<gene>
    <name evidence="1" type="ORF">AA2016_5423</name>
    <name evidence="2" type="ORF">FHS67_005813</name>
</gene>
<dbReference type="KEGG" id="aak:AA2016_5423"/>
<dbReference type="EMBL" id="JACICB010000030">
    <property type="protein sequence ID" value="MBB3709461.1"/>
    <property type="molecule type" value="Genomic_DNA"/>
</dbReference>
<reference evidence="2 4" key="2">
    <citation type="submission" date="2020-08" db="EMBL/GenBank/DDBJ databases">
        <title>Genomic Encyclopedia of Type Strains, Phase IV (KMG-IV): sequencing the most valuable type-strain genomes for metagenomic binning, comparative biology and taxonomic classification.</title>
        <authorList>
            <person name="Goeker M."/>
        </authorList>
    </citation>
    <scope>NUCLEOTIDE SEQUENCE [LARGE SCALE GENOMIC DNA]</scope>
    <source>
        <strain evidence="2 4">DSM 10368</strain>
    </source>
</reference>
<sequence length="199" mass="23467">MTSQMPERILIDGKPHLLHALPLYRLLASRRVRISAPDEWTTNCHRQYVGTWDVIDGKLCLVALSTYGDRERPLSDAMRSWFLRLVPATRFPVSAEWFSGHLRIPTGPMLLWGFHGWSSWFTRERVITCRRGRVVRDREVDTLAMLEWALRRCEGLKQRIDPEDTRGELLTWITDDDYEHLRGDWWPPDWEGQRIPTSL</sequence>
<dbReference type="Proteomes" id="UP000075755">
    <property type="component" value="Chromosome"/>
</dbReference>
<accession>A0AAC8YUK9</accession>
<keyword evidence="4" id="KW-1185">Reference proteome</keyword>
<evidence type="ECO:0000313" key="4">
    <source>
        <dbReference type="Proteomes" id="UP000577697"/>
    </source>
</evidence>
<organism evidence="1 3">
    <name type="scientific">Aminobacter aminovorans</name>
    <name type="common">Chelatobacter heintzii</name>
    <dbReference type="NCBI Taxonomy" id="83263"/>
    <lineage>
        <taxon>Bacteria</taxon>
        <taxon>Pseudomonadati</taxon>
        <taxon>Pseudomonadota</taxon>
        <taxon>Alphaproteobacteria</taxon>
        <taxon>Hyphomicrobiales</taxon>
        <taxon>Phyllobacteriaceae</taxon>
        <taxon>Aminobacter</taxon>
    </lineage>
</organism>
<dbReference type="EMBL" id="CP015005">
    <property type="protein sequence ID" value="AMS44329.1"/>
    <property type="molecule type" value="Genomic_DNA"/>
</dbReference>
<name>A0AAC8YUK9_AMIAI</name>
<dbReference type="Proteomes" id="UP000577697">
    <property type="component" value="Unassembled WGS sequence"/>
</dbReference>